<sequence length="381" mass="40573">MPAQPNPSPAAVPPPFQILGTVYIAEVVNLTMKIITTSWLAKPHPLSFILYPCIFTLMAPLELLSSVTTIRHSMGPTIVSSTRAMLPTTPPHFNTTLLLLSTRLGIPTTGGLFDASQRTASLPRPTKIASRVPNTTSPVSQDTQTATATGALPLSSNTSAPTLQGNGNKVGGIVASILVPILAVIAGLWLYWRWRRRLRLSVTAASEPCAKKGPHIRLLGAISNRASRLFERDPMTPRPFQVSEQATESSSAKSVARRSGVNTEPLHQGGPEDPFRDPVPNPAPIPIPTSSVNNTDSLERIQSLAGQLETELRQIKNQPGGANQIPDVDHIKLGEIRHIAGLMAGRNSNSGIGGHSSSPPPSYKSGLGTFSLATSSFDTPR</sequence>
<feature type="region of interest" description="Disordered" evidence="1">
    <location>
        <begin position="231"/>
        <end position="296"/>
    </location>
</feature>
<keyword evidence="2" id="KW-1133">Transmembrane helix</keyword>
<organism evidence="3 4">
    <name type="scientific">Macrolepiota fuliginosa MF-IS2</name>
    <dbReference type="NCBI Taxonomy" id="1400762"/>
    <lineage>
        <taxon>Eukaryota</taxon>
        <taxon>Fungi</taxon>
        <taxon>Dikarya</taxon>
        <taxon>Basidiomycota</taxon>
        <taxon>Agaricomycotina</taxon>
        <taxon>Agaricomycetes</taxon>
        <taxon>Agaricomycetidae</taxon>
        <taxon>Agaricales</taxon>
        <taxon>Agaricineae</taxon>
        <taxon>Agaricaceae</taxon>
        <taxon>Macrolepiota</taxon>
    </lineage>
</organism>
<feature type="compositionally biased region" description="Pro residues" evidence="1">
    <location>
        <begin position="277"/>
        <end position="287"/>
    </location>
</feature>
<dbReference type="AlphaFoldDB" id="A0A9P5XM71"/>
<evidence type="ECO:0000313" key="3">
    <source>
        <dbReference type="EMBL" id="KAF9453315.1"/>
    </source>
</evidence>
<feature type="transmembrane region" description="Helical" evidence="2">
    <location>
        <begin position="170"/>
        <end position="192"/>
    </location>
</feature>
<evidence type="ECO:0000256" key="2">
    <source>
        <dbReference type="SAM" id="Phobius"/>
    </source>
</evidence>
<gene>
    <name evidence="3" type="ORF">P691DRAFT_755580</name>
</gene>
<feature type="transmembrane region" description="Helical" evidence="2">
    <location>
        <begin position="48"/>
        <end position="67"/>
    </location>
</feature>
<name>A0A9P5XM71_9AGAR</name>
<feature type="compositionally biased region" description="Polar residues" evidence="1">
    <location>
        <begin position="242"/>
        <end position="253"/>
    </location>
</feature>
<keyword evidence="2" id="KW-0472">Membrane</keyword>
<feature type="compositionally biased region" description="Polar residues" evidence="1">
    <location>
        <begin position="371"/>
        <end position="381"/>
    </location>
</feature>
<proteinExistence type="predicted"/>
<accession>A0A9P5XM71</accession>
<keyword evidence="2" id="KW-0812">Transmembrane</keyword>
<dbReference type="EMBL" id="MU151062">
    <property type="protein sequence ID" value="KAF9453315.1"/>
    <property type="molecule type" value="Genomic_DNA"/>
</dbReference>
<reference evidence="3" key="1">
    <citation type="submission" date="2020-11" db="EMBL/GenBank/DDBJ databases">
        <authorList>
            <consortium name="DOE Joint Genome Institute"/>
            <person name="Ahrendt S."/>
            <person name="Riley R."/>
            <person name="Andreopoulos W."/>
            <person name="Labutti K."/>
            <person name="Pangilinan J."/>
            <person name="Ruiz-Duenas F.J."/>
            <person name="Barrasa J.M."/>
            <person name="Sanchez-Garcia M."/>
            <person name="Camarero S."/>
            <person name="Miyauchi S."/>
            <person name="Serrano A."/>
            <person name="Linde D."/>
            <person name="Babiker R."/>
            <person name="Drula E."/>
            <person name="Ayuso-Fernandez I."/>
            <person name="Pacheco R."/>
            <person name="Padilla G."/>
            <person name="Ferreira P."/>
            <person name="Barriuso J."/>
            <person name="Kellner H."/>
            <person name="Castanera R."/>
            <person name="Alfaro M."/>
            <person name="Ramirez L."/>
            <person name="Pisabarro A.G."/>
            <person name="Kuo A."/>
            <person name="Tritt A."/>
            <person name="Lipzen A."/>
            <person name="He G."/>
            <person name="Yan M."/>
            <person name="Ng V."/>
            <person name="Cullen D."/>
            <person name="Martin F."/>
            <person name="Rosso M.-N."/>
            <person name="Henrissat B."/>
            <person name="Hibbett D."/>
            <person name="Martinez A.T."/>
            <person name="Grigoriev I.V."/>
        </authorList>
    </citation>
    <scope>NUCLEOTIDE SEQUENCE</scope>
    <source>
        <strain evidence="3">MF-IS2</strain>
    </source>
</reference>
<feature type="region of interest" description="Disordered" evidence="1">
    <location>
        <begin position="345"/>
        <end position="381"/>
    </location>
</feature>
<dbReference type="Proteomes" id="UP000807342">
    <property type="component" value="Unassembled WGS sequence"/>
</dbReference>
<keyword evidence="4" id="KW-1185">Reference proteome</keyword>
<evidence type="ECO:0000313" key="4">
    <source>
        <dbReference type="Proteomes" id="UP000807342"/>
    </source>
</evidence>
<comment type="caution">
    <text evidence="3">The sequence shown here is derived from an EMBL/GenBank/DDBJ whole genome shotgun (WGS) entry which is preliminary data.</text>
</comment>
<evidence type="ECO:0000256" key="1">
    <source>
        <dbReference type="SAM" id="MobiDB-lite"/>
    </source>
</evidence>
<protein>
    <submittedName>
        <fullName evidence="3">Uncharacterized protein</fullName>
    </submittedName>
</protein>